<evidence type="ECO:0000256" key="1">
    <source>
        <dbReference type="SAM" id="MobiDB-lite"/>
    </source>
</evidence>
<keyword evidence="3" id="KW-1185">Reference proteome</keyword>
<dbReference type="AlphaFoldDB" id="A0A5B7EMM3"/>
<dbReference type="OrthoDB" id="6364565at2759"/>
<feature type="region of interest" description="Disordered" evidence="1">
    <location>
        <begin position="238"/>
        <end position="260"/>
    </location>
</feature>
<organism evidence="2 3">
    <name type="scientific">Portunus trituberculatus</name>
    <name type="common">Swimming crab</name>
    <name type="synonym">Neptunus trituberculatus</name>
    <dbReference type="NCBI Taxonomy" id="210409"/>
    <lineage>
        <taxon>Eukaryota</taxon>
        <taxon>Metazoa</taxon>
        <taxon>Ecdysozoa</taxon>
        <taxon>Arthropoda</taxon>
        <taxon>Crustacea</taxon>
        <taxon>Multicrustacea</taxon>
        <taxon>Malacostraca</taxon>
        <taxon>Eumalacostraca</taxon>
        <taxon>Eucarida</taxon>
        <taxon>Decapoda</taxon>
        <taxon>Pleocyemata</taxon>
        <taxon>Brachyura</taxon>
        <taxon>Eubrachyura</taxon>
        <taxon>Portunoidea</taxon>
        <taxon>Portunidae</taxon>
        <taxon>Portuninae</taxon>
        <taxon>Portunus</taxon>
    </lineage>
</organism>
<protein>
    <submittedName>
        <fullName evidence="2">Uncharacterized protein</fullName>
    </submittedName>
</protein>
<sequence>MVVRNKEGREWDVRKWKSEIDKVVKHVGLSEWKNKMEQKSTLEWYREKEVPMWSESRSEVYKMCDMGEDETVEHVVLECVKYARDRNEVMQMVLREFENIRVKMTGREWMVLLLGLCGNTNDRTIEAVKEFLERMWRARCVNQNGHFKGLTHEQSRVTCNIKIKIMLLQGSFTQQEHHTQQPQGKAGHPRSLLSASKAATCKAICRTSAETEDKTNPSKLAGTRAPEDQTVLQDQENWVDAESGEPATSKQPGLEHSGERGEAGCGQLLYPSFRPLCTDWLDRHEPITVGLSTCTAIHIQCPLPVSQQYHLTPTNNYQPHLCRRNTSLPPRKIVVLTIYCHCHHTFSNVVFIPPSPTTSLSLLTSLVQLRGWSLLAPQVSFLHNSPPAINVDDAPPLACGNVQLVGGGCESLQSSVWPSHIPSNSPASSEWCLVSYGACTASRGPTLHTGRTGAHLVPAGHGFPPEVFVRPVARSRGSLISSLLANGTLLCSYFIGGLSAVLEG</sequence>
<name>A0A5B7EMM3_PORTR</name>
<reference evidence="2 3" key="1">
    <citation type="submission" date="2019-05" db="EMBL/GenBank/DDBJ databases">
        <title>Another draft genome of Portunus trituberculatus and its Hox gene families provides insights of decapod evolution.</title>
        <authorList>
            <person name="Jeong J.-H."/>
            <person name="Song I."/>
            <person name="Kim S."/>
            <person name="Choi T."/>
            <person name="Kim D."/>
            <person name="Ryu S."/>
            <person name="Kim W."/>
        </authorList>
    </citation>
    <scope>NUCLEOTIDE SEQUENCE [LARGE SCALE GENOMIC DNA]</scope>
    <source>
        <tissue evidence="2">Muscle</tissue>
    </source>
</reference>
<dbReference type="Proteomes" id="UP000324222">
    <property type="component" value="Unassembled WGS sequence"/>
</dbReference>
<evidence type="ECO:0000313" key="3">
    <source>
        <dbReference type="Proteomes" id="UP000324222"/>
    </source>
</evidence>
<gene>
    <name evidence="2" type="ORF">E2C01_028062</name>
</gene>
<accession>A0A5B7EMM3</accession>
<feature type="region of interest" description="Disordered" evidence="1">
    <location>
        <begin position="212"/>
        <end position="231"/>
    </location>
</feature>
<comment type="caution">
    <text evidence="2">The sequence shown here is derived from an EMBL/GenBank/DDBJ whole genome shotgun (WGS) entry which is preliminary data.</text>
</comment>
<evidence type="ECO:0000313" key="2">
    <source>
        <dbReference type="EMBL" id="MPC34665.1"/>
    </source>
</evidence>
<proteinExistence type="predicted"/>
<dbReference type="EMBL" id="VSRR010003100">
    <property type="protein sequence ID" value="MPC34665.1"/>
    <property type="molecule type" value="Genomic_DNA"/>
</dbReference>